<comment type="similarity">
    <text evidence="1">Belongs to the NCBP3 family.</text>
</comment>
<dbReference type="OrthoDB" id="422106at2759"/>
<dbReference type="EMBL" id="APAU02000003">
    <property type="protein sequence ID" value="EUB64337.1"/>
    <property type="molecule type" value="Genomic_DNA"/>
</dbReference>
<evidence type="ECO:0000313" key="4">
    <source>
        <dbReference type="EMBL" id="EUB64337.1"/>
    </source>
</evidence>
<keyword evidence="5" id="KW-1185">Reference proteome</keyword>
<feature type="region of interest" description="Disordered" evidence="3">
    <location>
        <begin position="287"/>
        <end position="334"/>
    </location>
</feature>
<accession>W6V0D9</accession>
<evidence type="ECO:0000313" key="5">
    <source>
        <dbReference type="Proteomes" id="UP000019149"/>
    </source>
</evidence>
<dbReference type="OMA" id="PPKWPRR"/>
<organism evidence="4 5">
    <name type="scientific">Echinococcus granulosus</name>
    <name type="common">Hydatid tapeworm</name>
    <dbReference type="NCBI Taxonomy" id="6210"/>
    <lineage>
        <taxon>Eukaryota</taxon>
        <taxon>Metazoa</taxon>
        <taxon>Spiralia</taxon>
        <taxon>Lophotrochozoa</taxon>
        <taxon>Platyhelminthes</taxon>
        <taxon>Cestoda</taxon>
        <taxon>Eucestoda</taxon>
        <taxon>Cyclophyllidea</taxon>
        <taxon>Taeniidae</taxon>
        <taxon>Echinococcus</taxon>
        <taxon>Echinococcus granulosus group</taxon>
    </lineage>
</organism>
<dbReference type="InterPro" id="IPR019416">
    <property type="entry name" value="NCBP3"/>
</dbReference>
<gene>
    <name evidence="4" type="ORF">EGR_00881</name>
</gene>
<dbReference type="GO" id="GO:0000340">
    <property type="term" value="F:RNA 7-methylguanosine cap binding"/>
    <property type="evidence" value="ECO:0007669"/>
    <property type="project" value="InterPro"/>
</dbReference>
<sequence length="484" mass="53190">MFLTDSGASTLSITVDATKINVRSPNHTLLDCTLPNHCSCKTEICECGSNLGVTEANTKTIYAHLGFVDGRDVMVAEGYRMDTLHVWGTHDLSTKDLLDWLEDYNPKGVEWIDDSSCNILMNNENIVLRVLNKLAEPFDRRIALAAMAAVVSTMNADDNGAFVGLPDSTKPVPVVGATTNLMPPNGRWFKSTSSPERAFCLYFRIAHKSDVKLPGAERRSNYYRRYGNPNYGGAVGLLSRSYRRRAKAIAPSTDARCVTLKAPQGLITYSDDEDDVHGLVVHLQHGSLVDSDEEDSHPRRHSLLPGRRREATAIGLSRPPRSPPPKWPRRSSGVSATSLEAATAFHPPVNQSALNFDFGRVSVKQRLGTRIGEVSPALATVTIFPDDDSRQDDCGAVRMLTSLRMVADVEEEAAEAKLWIRSENVFNQHPVFCGSLRDGIVAVVIWKVRGPPEKAGSGIDLAETLALPNTISLQYFSRLNCLFL</sequence>
<dbReference type="STRING" id="6210.W6V0D9"/>
<protein>
    <recommendedName>
        <fullName evidence="2">Nuclear cap-binding protein subunit 3</fullName>
    </recommendedName>
</protein>
<dbReference type="GO" id="GO:0003729">
    <property type="term" value="F:mRNA binding"/>
    <property type="evidence" value="ECO:0007669"/>
    <property type="project" value="InterPro"/>
</dbReference>
<dbReference type="GeneID" id="36336596"/>
<dbReference type="AlphaFoldDB" id="W6V0D9"/>
<reference evidence="4 5" key="1">
    <citation type="journal article" date="2013" name="Nat. Genet.">
        <title>The genome of the hydatid tapeworm Echinococcus granulosus.</title>
        <authorList>
            <person name="Zheng H."/>
            <person name="Zhang W."/>
            <person name="Zhang L."/>
            <person name="Zhang Z."/>
            <person name="Li J."/>
            <person name="Lu G."/>
            <person name="Zhu Y."/>
            <person name="Wang Y."/>
            <person name="Huang Y."/>
            <person name="Liu J."/>
            <person name="Kang H."/>
            <person name="Chen J."/>
            <person name="Wang L."/>
            <person name="Chen A."/>
            <person name="Yu S."/>
            <person name="Gao Z."/>
            <person name="Jin L."/>
            <person name="Gu W."/>
            <person name="Wang Z."/>
            <person name="Zhao L."/>
            <person name="Shi B."/>
            <person name="Wen H."/>
            <person name="Lin R."/>
            <person name="Jones M.K."/>
            <person name="Brejova B."/>
            <person name="Vinar T."/>
            <person name="Zhao G."/>
            <person name="McManus D.P."/>
            <person name="Chen Z."/>
            <person name="Zhou Y."/>
            <person name="Wang S."/>
        </authorList>
    </citation>
    <scope>NUCLEOTIDE SEQUENCE [LARGE SCALE GENOMIC DNA]</scope>
</reference>
<dbReference type="CTD" id="36336596"/>
<proteinExistence type="inferred from homology"/>
<dbReference type="RefSeq" id="XP_024355533.1">
    <property type="nucleotide sequence ID" value="XM_024490130.1"/>
</dbReference>
<dbReference type="Pfam" id="PF10309">
    <property type="entry name" value="NCBP3"/>
    <property type="match status" value="1"/>
</dbReference>
<comment type="caution">
    <text evidence="4">The sequence shown here is derived from an EMBL/GenBank/DDBJ whole genome shotgun (WGS) entry which is preliminary data.</text>
</comment>
<evidence type="ECO:0000256" key="2">
    <source>
        <dbReference type="ARBA" id="ARBA00019876"/>
    </source>
</evidence>
<dbReference type="PANTHER" id="PTHR16291:SF0">
    <property type="entry name" value="NUCLEAR CAP-BINDING PROTEIN SUBUNIT 3"/>
    <property type="match status" value="1"/>
</dbReference>
<dbReference type="Proteomes" id="UP000019149">
    <property type="component" value="Unassembled WGS sequence"/>
</dbReference>
<evidence type="ECO:0000256" key="3">
    <source>
        <dbReference type="SAM" id="MobiDB-lite"/>
    </source>
</evidence>
<dbReference type="PANTHER" id="PTHR16291">
    <property type="entry name" value="NUCLEAR CAP-BINDING PROTEIN SUBUNIT 3"/>
    <property type="match status" value="1"/>
</dbReference>
<dbReference type="KEGG" id="egl:EGR_00881"/>
<dbReference type="GO" id="GO:0005634">
    <property type="term" value="C:nucleus"/>
    <property type="evidence" value="ECO:0007669"/>
    <property type="project" value="TreeGrafter"/>
</dbReference>
<evidence type="ECO:0000256" key="1">
    <source>
        <dbReference type="ARBA" id="ARBA00006069"/>
    </source>
</evidence>
<name>W6V0D9_ECHGR</name>